<dbReference type="InterPro" id="IPR036188">
    <property type="entry name" value="FAD/NAD-bd_sf"/>
</dbReference>
<dbReference type="Pfam" id="PF01494">
    <property type="entry name" value="FAD_binding_3"/>
    <property type="match status" value="1"/>
</dbReference>
<keyword evidence="1" id="KW-0560">Oxidoreductase</keyword>
<dbReference type="Gene3D" id="3.50.50.60">
    <property type="entry name" value="FAD/NAD(P)-binding domain"/>
    <property type="match status" value="2"/>
</dbReference>
<organism evidence="3 4">
    <name type="scientific">Microlunatus spumicola</name>
    <dbReference type="NCBI Taxonomy" id="81499"/>
    <lineage>
        <taxon>Bacteria</taxon>
        <taxon>Bacillati</taxon>
        <taxon>Actinomycetota</taxon>
        <taxon>Actinomycetes</taxon>
        <taxon>Propionibacteriales</taxon>
        <taxon>Propionibacteriaceae</taxon>
        <taxon>Microlunatus</taxon>
    </lineage>
</organism>
<comment type="caution">
    <text evidence="3">The sequence shown here is derived from an EMBL/GenBank/DDBJ whole genome shotgun (WGS) entry which is preliminary data.</text>
</comment>
<name>A0ABP6XJJ8_9ACTN</name>
<dbReference type="RefSeq" id="WP_204910371.1">
    <property type="nucleotide sequence ID" value="NZ_BAAAYR010000002.1"/>
</dbReference>
<accession>A0ABP6XJJ8</accession>
<dbReference type="InterPro" id="IPR002938">
    <property type="entry name" value="FAD-bd"/>
</dbReference>
<sequence length="407" mass="43478">MIDDLARGGRLPGSVCVAGGGPAGMVLGLLLARAGVRVTVLESHDDFLRDFRGDTIHPSTLDLLHDLGLGERLATLPHSRVSTLDAVLNGARYGSVDFSRVGRSRELWFMPQWDLLNVLAEAGRAYPTFELRLGTAVTGLLRDGDRVTGVVADGPDGRSEVPADLVVGADGRHSRVRQEAGLHLVQTGVPIDVLWFRLDRQESDPADSIVHVGRRDVAIAIPREGYFQTALLIGKGTFDAVRAAGIARFRERVVASIPFLAPTVGSLEDFDDVSLLDVQIAHAPRWHVPGLLLIGDAAHPMSPAFGVGITYAIQDAVATARAVVHAGGPARVGERTLAGVQRRRALPARAMQQLQRVAHAAISRPAVLGVLPSAPVLQRVLALPTHLTRPVLGQLVGAGLRREPLDF</sequence>
<feature type="domain" description="FAD-binding" evidence="2">
    <location>
        <begin position="14"/>
        <end position="326"/>
    </location>
</feature>
<evidence type="ECO:0000313" key="4">
    <source>
        <dbReference type="Proteomes" id="UP001500767"/>
    </source>
</evidence>
<dbReference type="EMBL" id="BAAAYR010000002">
    <property type="protein sequence ID" value="GAA3567913.1"/>
    <property type="molecule type" value="Genomic_DNA"/>
</dbReference>
<gene>
    <name evidence="3" type="ORF">GCM10022197_25110</name>
</gene>
<evidence type="ECO:0000313" key="3">
    <source>
        <dbReference type="EMBL" id="GAA3567913.1"/>
    </source>
</evidence>
<protein>
    <submittedName>
        <fullName evidence="3">FAD-dependent oxidoreductase</fullName>
    </submittedName>
</protein>
<dbReference type="InterPro" id="IPR050631">
    <property type="entry name" value="PheA/TfdB_FAD_monoxygenase"/>
</dbReference>
<keyword evidence="4" id="KW-1185">Reference proteome</keyword>
<reference evidence="4" key="1">
    <citation type="journal article" date="2019" name="Int. J. Syst. Evol. Microbiol.">
        <title>The Global Catalogue of Microorganisms (GCM) 10K type strain sequencing project: providing services to taxonomists for standard genome sequencing and annotation.</title>
        <authorList>
            <consortium name="The Broad Institute Genomics Platform"/>
            <consortium name="The Broad Institute Genome Sequencing Center for Infectious Disease"/>
            <person name="Wu L."/>
            <person name="Ma J."/>
        </authorList>
    </citation>
    <scope>NUCLEOTIDE SEQUENCE [LARGE SCALE GENOMIC DNA]</scope>
    <source>
        <strain evidence="4">JCM 16540</strain>
    </source>
</reference>
<evidence type="ECO:0000256" key="1">
    <source>
        <dbReference type="ARBA" id="ARBA00023002"/>
    </source>
</evidence>
<proteinExistence type="predicted"/>
<dbReference type="Proteomes" id="UP001500767">
    <property type="component" value="Unassembled WGS sequence"/>
</dbReference>
<dbReference type="PANTHER" id="PTHR43476:SF5">
    <property type="entry name" value="FAD-DEPENDENT MONOOXYGENASE"/>
    <property type="match status" value="1"/>
</dbReference>
<dbReference type="SUPFAM" id="SSF51905">
    <property type="entry name" value="FAD/NAD(P)-binding domain"/>
    <property type="match status" value="1"/>
</dbReference>
<dbReference type="PANTHER" id="PTHR43476">
    <property type="entry name" value="3-(3-HYDROXY-PHENYL)PROPIONATE/3-HYDROXYCINNAMIC ACID HYDROXYLASE"/>
    <property type="match status" value="1"/>
</dbReference>
<evidence type="ECO:0000259" key="2">
    <source>
        <dbReference type="Pfam" id="PF01494"/>
    </source>
</evidence>
<dbReference type="PRINTS" id="PR00420">
    <property type="entry name" value="RNGMNOXGNASE"/>
</dbReference>